<dbReference type="GO" id="GO:0016428">
    <property type="term" value="F:tRNA (cytidine-5-)-methyltransferase activity"/>
    <property type="evidence" value="ECO:0007669"/>
    <property type="project" value="InterPro"/>
</dbReference>
<feature type="binding site" evidence="10">
    <location>
        <position position="102"/>
    </location>
    <ligand>
        <name>S-adenosyl-L-methionine</name>
        <dbReference type="ChEBI" id="CHEBI:59789"/>
    </ligand>
</feature>
<evidence type="ECO:0000256" key="9">
    <source>
        <dbReference type="ARBA" id="ARBA00023242"/>
    </source>
</evidence>
<dbReference type="SUPFAM" id="SSF53335">
    <property type="entry name" value="S-adenosyl-L-methionine-dependent methyltransferases"/>
    <property type="match status" value="1"/>
</dbReference>
<dbReference type="Gene3D" id="3.40.50.150">
    <property type="entry name" value="Vaccinia Virus protein VP39"/>
    <property type="match status" value="1"/>
</dbReference>
<feature type="region of interest" description="Disordered" evidence="11">
    <location>
        <begin position="218"/>
        <end position="244"/>
    </location>
</feature>
<feature type="region of interest" description="Disordered" evidence="11">
    <location>
        <begin position="576"/>
        <end position="598"/>
    </location>
</feature>
<dbReference type="PROSITE" id="PS01153">
    <property type="entry name" value="NOL1_NOP2_SUN"/>
    <property type="match status" value="1"/>
</dbReference>
<dbReference type="InterPro" id="IPR001678">
    <property type="entry name" value="MeTrfase_RsmB-F_NOP2_dom"/>
</dbReference>
<dbReference type="InterPro" id="IPR023267">
    <property type="entry name" value="RCMT"/>
</dbReference>
<keyword evidence="14" id="KW-1185">Reference proteome</keyword>
<dbReference type="Proteomes" id="UP001472866">
    <property type="component" value="Chromosome 09"/>
</dbReference>
<feature type="active site" description="Nucleophile" evidence="10">
    <location>
        <position position="155"/>
    </location>
</feature>
<evidence type="ECO:0000313" key="13">
    <source>
        <dbReference type="EMBL" id="WZN64209.1"/>
    </source>
</evidence>
<evidence type="ECO:0000256" key="3">
    <source>
        <dbReference type="ARBA" id="ARBA00022555"/>
    </source>
</evidence>
<evidence type="ECO:0000256" key="7">
    <source>
        <dbReference type="ARBA" id="ARBA00022694"/>
    </source>
</evidence>
<evidence type="ECO:0000313" key="14">
    <source>
        <dbReference type="Proteomes" id="UP001472866"/>
    </source>
</evidence>
<sequence length="619" mass="68979">MIPPFFLDVKPTSTVLDTCAAPGSKTFQLLEMLHAGAGGDVIPGGYVVANDSDSKRCNLLTHQTKRMASPCLIVTNHEGQKFPVIRHEDKTEVMLFDRILCDVPCSGDGTLRKAPDLWRRWNVGMGLGLHRIQLKIVMKACELLQVGGKLVYSTCSLNPIENEAVVAEILRRTEGSFELMDVSSMLPQLKRRPGMKTWKVRDKQGWISSFAELEGMDESTPGAKRAKADRMKKVPKSCFPDEASDAMPLERSSRIFPHDDNTGGFFISVFKKVANYSQFKPKEQPKEEAKPEAKAEDVKAEKPAVKEEEAKPEASATPTAAGASAEDAGYKVGKEGEKLRVRRWRGIDPVVPVDDEAVKQSLRDFYGIKKDNFDIGQSFVTRTPKGAMPKRIYYVSDSVRRILDEDKRQDIRVTSVGVKIFEKQSNKNVKTAYRIAQEGLPAVLPLMSKQIFRPTLEEFMSLLRERTLVIPDPPPGYEAPKAEEGGDASEGGDGGYIKKQHMLERASVEDPGTLEQFKSINMGCCVAMMKDEDAERLGFVFDGKPLAISCWRGTITVNLLTSKIETDQLLDKFPKELRGERKPRQLPPHNKNEIAKAKAAAAKEEDYVMVEKEDAKQEA</sequence>
<dbReference type="GO" id="GO:0005634">
    <property type="term" value="C:nucleus"/>
    <property type="evidence" value="ECO:0007669"/>
    <property type="project" value="UniProtKB-SubCell"/>
</dbReference>
<evidence type="ECO:0000256" key="1">
    <source>
        <dbReference type="ARBA" id="ARBA00004123"/>
    </source>
</evidence>
<keyword evidence="5 10" id="KW-0808">Transferase</keyword>
<keyword evidence="9" id="KW-0539">Nucleus</keyword>
<dbReference type="Pfam" id="PF25376">
    <property type="entry name" value="Pre-PUA_NSUN2"/>
    <property type="match status" value="1"/>
</dbReference>
<evidence type="ECO:0000256" key="4">
    <source>
        <dbReference type="ARBA" id="ARBA00022603"/>
    </source>
</evidence>
<dbReference type="AlphaFoldDB" id="A0AAX4PE32"/>
<feature type="binding site" evidence="10">
    <location>
        <position position="51"/>
    </location>
    <ligand>
        <name>S-adenosyl-L-methionine</name>
        <dbReference type="ChEBI" id="CHEBI:59789"/>
    </ligand>
</feature>
<feature type="region of interest" description="Disordered" evidence="11">
    <location>
        <begin position="280"/>
        <end position="329"/>
    </location>
</feature>
<proteinExistence type="inferred from homology"/>
<evidence type="ECO:0000256" key="2">
    <source>
        <dbReference type="ARBA" id="ARBA00007494"/>
    </source>
</evidence>
<dbReference type="InterPro" id="IPR023270">
    <property type="entry name" value="RCMT_NCL1"/>
</dbReference>
<protein>
    <submittedName>
        <fullName evidence="13">tRNA-(M5C) methyltransferase</fullName>
    </submittedName>
</protein>
<dbReference type="PRINTS" id="PR02011">
    <property type="entry name" value="RCMTNCL1"/>
</dbReference>
<reference evidence="13 14" key="1">
    <citation type="submission" date="2024-03" db="EMBL/GenBank/DDBJ databases">
        <title>Complete genome sequence of the green alga Chloropicon roscoffensis RCC1871.</title>
        <authorList>
            <person name="Lemieux C."/>
            <person name="Pombert J.-F."/>
            <person name="Otis C."/>
            <person name="Turmel M."/>
        </authorList>
    </citation>
    <scope>NUCLEOTIDE SEQUENCE [LARGE SCALE GENOMIC DNA]</scope>
    <source>
        <strain evidence="13 14">RCC1871</strain>
    </source>
</reference>
<dbReference type="GO" id="GO:0000049">
    <property type="term" value="F:tRNA binding"/>
    <property type="evidence" value="ECO:0007669"/>
    <property type="project" value="UniProtKB-KW"/>
</dbReference>
<feature type="compositionally biased region" description="Low complexity" evidence="11">
    <location>
        <begin position="313"/>
        <end position="327"/>
    </location>
</feature>
<evidence type="ECO:0000259" key="12">
    <source>
        <dbReference type="PROSITE" id="PS51686"/>
    </source>
</evidence>
<dbReference type="InterPro" id="IPR057286">
    <property type="entry name" value="PUA_NSUN2"/>
</dbReference>
<dbReference type="InterPro" id="IPR057285">
    <property type="entry name" value="Pre-PUA_NSUN2"/>
</dbReference>
<evidence type="ECO:0000256" key="11">
    <source>
        <dbReference type="SAM" id="MobiDB-lite"/>
    </source>
</evidence>
<dbReference type="PANTHER" id="PTHR22808">
    <property type="entry name" value="NCL1 YEAST -RELATED NOL1/NOP2/FMU SUN DOMAIN-CONTAINING"/>
    <property type="match status" value="1"/>
</dbReference>
<comment type="similarity">
    <text evidence="2 10">Belongs to the class I-like SAM-binding methyltransferase superfamily. RsmB/NOP family.</text>
</comment>
<comment type="caution">
    <text evidence="10">Lacks conserved residue(s) required for the propagation of feature annotation.</text>
</comment>
<keyword evidence="8 10" id="KW-0694">RNA-binding</keyword>
<dbReference type="InterPro" id="IPR018314">
    <property type="entry name" value="RsmB/NOL1/NOP2-like_CS"/>
</dbReference>
<organism evidence="13 14">
    <name type="scientific">Chloropicon roscoffensis</name>
    <dbReference type="NCBI Taxonomy" id="1461544"/>
    <lineage>
        <taxon>Eukaryota</taxon>
        <taxon>Viridiplantae</taxon>
        <taxon>Chlorophyta</taxon>
        <taxon>Chloropicophyceae</taxon>
        <taxon>Chloropicales</taxon>
        <taxon>Chloropicaceae</taxon>
        <taxon>Chloropicon</taxon>
    </lineage>
</organism>
<comment type="subcellular location">
    <subcellularLocation>
        <location evidence="1">Nucleus</location>
    </subcellularLocation>
</comment>
<dbReference type="PRINTS" id="PR02008">
    <property type="entry name" value="RCMTFAMILY"/>
</dbReference>
<keyword evidence="6 10" id="KW-0949">S-adenosyl-L-methionine</keyword>
<keyword evidence="7" id="KW-0819">tRNA processing</keyword>
<dbReference type="Pfam" id="PF25378">
    <property type="entry name" value="PUA_NSUN2"/>
    <property type="match status" value="1"/>
</dbReference>
<feature type="region of interest" description="Disordered" evidence="11">
    <location>
        <begin position="472"/>
        <end position="496"/>
    </location>
</feature>
<dbReference type="PANTHER" id="PTHR22808:SF1">
    <property type="entry name" value="RNA CYTOSINE-C(5)-METHYLTRANSFERASE NSUN2-RELATED"/>
    <property type="match status" value="1"/>
</dbReference>
<dbReference type="InterPro" id="IPR049560">
    <property type="entry name" value="MeTrfase_RsmB-F_NOP2_cat"/>
</dbReference>
<dbReference type="EMBL" id="CP151509">
    <property type="protein sequence ID" value="WZN64209.1"/>
    <property type="molecule type" value="Genomic_DNA"/>
</dbReference>
<dbReference type="PROSITE" id="PS51686">
    <property type="entry name" value="SAM_MT_RSMB_NOP"/>
    <property type="match status" value="1"/>
</dbReference>
<evidence type="ECO:0000256" key="6">
    <source>
        <dbReference type="ARBA" id="ARBA00022691"/>
    </source>
</evidence>
<dbReference type="InterPro" id="IPR029063">
    <property type="entry name" value="SAM-dependent_MTases_sf"/>
</dbReference>
<evidence type="ECO:0000256" key="5">
    <source>
        <dbReference type="ARBA" id="ARBA00022679"/>
    </source>
</evidence>
<evidence type="ECO:0000256" key="8">
    <source>
        <dbReference type="ARBA" id="ARBA00022884"/>
    </source>
</evidence>
<dbReference type="Pfam" id="PF01189">
    <property type="entry name" value="Methyltr_RsmB-F"/>
    <property type="match status" value="1"/>
</dbReference>
<name>A0AAX4PE32_9CHLO</name>
<feature type="domain" description="SAM-dependent MTase RsmB/NOP-type" evidence="12">
    <location>
        <begin position="1"/>
        <end position="273"/>
    </location>
</feature>
<keyword evidence="4 10" id="KW-0489">Methyltransferase</keyword>
<feature type="compositionally biased region" description="Basic and acidic residues" evidence="11">
    <location>
        <begin position="280"/>
        <end position="312"/>
    </location>
</feature>
<evidence type="ECO:0000256" key="10">
    <source>
        <dbReference type="PROSITE-ProRule" id="PRU01023"/>
    </source>
</evidence>
<gene>
    <name evidence="13" type="ORF">HKI87_09g57630</name>
</gene>
<keyword evidence="3" id="KW-0820">tRNA-binding</keyword>
<feature type="binding site" evidence="10">
    <location>
        <begin position="19"/>
        <end position="25"/>
    </location>
    <ligand>
        <name>S-adenosyl-L-methionine</name>
        <dbReference type="ChEBI" id="CHEBI:59789"/>
    </ligand>
</feature>
<accession>A0AAX4PE32</accession>
<dbReference type="GO" id="GO:0030488">
    <property type="term" value="P:tRNA methylation"/>
    <property type="evidence" value="ECO:0007669"/>
    <property type="project" value="UniProtKB-ARBA"/>
</dbReference>